<proteinExistence type="predicted"/>
<gene>
    <name evidence="1" type="ORF">N7449_002125</name>
</gene>
<keyword evidence="2" id="KW-1185">Reference proteome</keyword>
<comment type="caution">
    <text evidence="1">The sequence shown here is derived from an EMBL/GenBank/DDBJ whole genome shotgun (WGS) entry which is preliminary data.</text>
</comment>
<reference evidence="1" key="1">
    <citation type="submission" date="2022-11" db="EMBL/GenBank/DDBJ databases">
        <authorList>
            <person name="Petersen C."/>
        </authorList>
    </citation>
    <scope>NUCLEOTIDE SEQUENCE</scope>
    <source>
        <strain evidence="1">IBT 20477</strain>
    </source>
</reference>
<protein>
    <submittedName>
        <fullName evidence="1">Uncharacterized protein</fullName>
    </submittedName>
</protein>
<accession>A0A9W9MUH7</accession>
<dbReference type="Proteomes" id="UP001150942">
    <property type="component" value="Unassembled WGS sequence"/>
</dbReference>
<organism evidence="1 2">
    <name type="scientific">Penicillium cf. viridicatum</name>
    <dbReference type="NCBI Taxonomy" id="2972119"/>
    <lineage>
        <taxon>Eukaryota</taxon>
        <taxon>Fungi</taxon>
        <taxon>Dikarya</taxon>
        <taxon>Ascomycota</taxon>
        <taxon>Pezizomycotina</taxon>
        <taxon>Eurotiomycetes</taxon>
        <taxon>Eurotiomycetidae</taxon>
        <taxon>Eurotiales</taxon>
        <taxon>Aspergillaceae</taxon>
        <taxon>Penicillium</taxon>
    </lineage>
</organism>
<reference evidence="1" key="2">
    <citation type="journal article" date="2023" name="IMA Fungus">
        <title>Comparative genomic study of the Penicillium genus elucidates a diverse pangenome and 15 lateral gene transfer events.</title>
        <authorList>
            <person name="Petersen C."/>
            <person name="Sorensen T."/>
            <person name="Nielsen M.R."/>
            <person name="Sondergaard T.E."/>
            <person name="Sorensen J.L."/>
            <person name="Fitzpatrick D.A."/>
            <person name="Frisvad J.C."/>
            <person name="Nielsen K.L."/>
        </authorList>
    </citation>
    <scope>NUCLEOTIDE SEQUENCE</scope>
    <source>
        <strain evidence="1">IBT 20477</strain>
    </source>
</reference>
<dbReference type="AlphaFoldDB" id="A0A9W9MUH7"/>
<evidence type="ECO:0000313" key="2">
    <source>
        <dbReference type="Proteomes" id="UP001150942"/>
    </source>
</evidence>
<name>A0A9W9MUH7_9EURO</name>
<evidence type="ECO:0000313" key="1">
    <source>
        <dbReference type="EMBL" id="KAJ5207746.1"/>
    </source>
</evidence>
<sequence length="160" mass="17982">MRSYTNFYYIPYDALDIPSFQSEQDIASRRNNTPQHFPIETSNKGAGSASIAHCLCLAYRVATTPRSYTPALKTATVPTMTEGARRPTDPAAMNLTNLARYDAPKDTATFSNRPVDYTRVHDPHRTAAAAPYCRVLTVARSRMAEVWRRLPLNNQKDDNN</sequence>
<dbReference type="EMBL" id="JAPQKQ010000002">
    <property type="protein sequence ID" value="KAJ5207746.1"/>
    <property type="molecule type" value="Genomic_DNA"/>
</dbReference>